<evidence type="ECO:0000256" key="7">
    <source>
        <dbReference type="ARBA" id="ARBA00046740"/>
    </source>
</evidence>
<dbReference type="EMBL" id="MCIF01000002">
    <property type="protein sequence ID" value="RAQ97300.1"/>
    <property type="molecule type" value="Genomic_DNA"/>
</dbReference>
<dbReference type="Gene3D" id="3.30.1370.30">
    <property type="match status" value="1"/>
</dbReference>
<evidence type="ECO:0000256" key="3">
    <source>
        <dbReference type="ARBA" id="ARBA00022884"/>
    </source>
</evidence>
<dbReference type="InterPro" id="IPR000630">
    <property type="entry name" value="Ribosomal_uS8"/>
</dbReference>
<evidence type="ECO:0000256" key="4">
    <source>
        <dbReference type="ARBA" id="ARBA00022980"/>
    </source>
</evidence>
<dbReference type="InterPro" id="IPR047863">
    <property type="entry name" value="Ribosomal_uS8_CS"/>
</dbReference>
<dbReference type="SUPFAM" id="SSF56047">
    <property type="entry name" value="Ribosomal protein S8"/>
    <property type="match status" value="1"/>
</dbReference>
<dbReference type="RefSeq" id="WP_112431565.1">
    <property type="nucleotide sequence ID" value="NZ_MCIF01000002.1"/>
</dbReference>
<dbReference type="Gene3D" id="3.30.1490.10">
    <property type="match status" value="1"/>
</dbReference>
<evidence type="ECO:0000256" key="8">
    <source>
        <dbReference type="HAMAP-Rule" id="MF_01302"/>
    </source>
</evidence>
<reference evidence="10 11" key="1">
    <citation type="submission" date="2016-08" db="EMBL/GenBank/DDBJ databases">
        <title>Analysis of Carbohydrate Active Enzymes in Thermogemmatispora T81 Reveals Carbohydrate Degradation Ability.</title>
        <authorList>
            <person name="Tomazini A."/>
            <person name="Lal S."/>
            <person name="Stott M."/>
            <person name="Henrissat B."/>
            <person name="Polikarpov I."/>
            <person name="Sparling R."/>
            <person name="Levin D.B."/>
        </authorList>
    </citation>
    <scope>NUCLEOTIDE SEQUENCE [LARGE SCALE GENOMIC DNA]</scope>
    <source>
        <strain evidence="10 11">T81</strain>
    </source>
</reference>
<evidence type="ECO:0000256" key="6">
    <source>
        <dbReference type="ARBA" id="ARBA00035258"/>
    </source>
</evidence>
<name>A0A328VN94_9CHLR</name>
<dbReference type="GO" id="GO:0019843">
    <property type="term" value="F:rRNA binding"/>
    <property type="evidence" value="ECO:0007669"/>
    <property type="project" value="UniProtKB-UniRule"/>
</dbReference>
<organism evidence="10 11">
    <name type="scientific">Thermogemmatispora tikiterensis</name>
    <dbReference type="NCBI Taxonomy" id="1825093"/>
    <lineage>
        <taxon>Bacteria</taxon>
        <taxon>Bacillati</taxon>
        <taxon>Chloroflexota</taxon>
        <taxon>Ktedonobacteria</taxon>
        <taxon>Thermogemmatisporales</taxon>
        <taxon>Thermogemmatisporaceae</taxon>
        <taxon>Thermogemmatispora</taxon>
    </lineage>
</organism>
<keyword evidence="5 8" id="KW-0687">Ribonucleoprotein</keyword>
<keyword evidence="4 8" id="KW-0689">Ribosomal protein</keyword>
<comment type="function">
    <text evidence="8">One of the primary rRNA binding proteins, it binds directly to 16S rRNA central domain where it helps coordinate assembly of the platform of the 30S subunit.</text>
</comment>
<comment type="similarity">
    <text evidence="1 8 9">Belongs to the universal ribosomal protein uS8 family.</text>
</comment>
<evidence type="ECO:0000313" key="10">
    <source>
        <dbReference type="EMBL" id="RAQ97300.1"/>
    </source>
</evidence>
<dbReference type="PROSITE" id="PS00053">
    <property type="entry name" value="RIBOSOMAL_S8"/>
    <property type="match status" value="1"/>
</dbReference>
<dbReference type="GO" id="GO:0006412">
    <property type="term" value="P:translation"/>
    <property type="evidence" value="ECO:0007669"/>
    <property type="project" value="UniProtKB-UniRule"/>
</dbReference>
<accession>A0A328VN94</accession>
<dbReference type="GO" id="GO:0005737">
    <property type="term" value="C:cytoplasm"/>
    <property type="evidence" value="ECO:0007669"/>
    <property type="project" value="UniProtKB-ARBA"/>
</dbReference>
<keyword evidence="11" id="KW-1185">Reference proteome</keyword>
<dbReference type="PANTHER" id="PTHR11758">
    <property type="entry name" value="40S RIBOSOMAL PROTEIN S15A"/>
    <property type="match status" value="1"/>
</dbReference>
<dbReference type="OrthoDB" id="9802617at2"/>
<evidence type="ECO:0000256" key="5">
    <source>
        <dbReference type="ARBA" id="ARBA00023274"/>
    </source>
</evidence>
<dbReference type="GO" id="GO:1990904">
    <property type="term" value="C:ribonucleoprotein complex"/>
    <property type="evidence" value="ECO:0007669"/>
    <property type="project" value="UniProtKB-KW"/>
</dbReference>
<dbReference type="InterPro" id="IPR035987">
    <property type="entry name" value="Ribosomal_uS8_sf"/>
</dbReference>
<dbReference type="GO" id="GO:0005840">
    <property type="term" value="C:ribosome"/>
    <property type="evidence" value="ECO:0007669"/>
    <property type="project" value="UniProtKB-KW"/>
</dbReference>
<dbReference type="AlphaFoldDB" id="A0A328VN94"/>
<dbReference type="GO" id="GO:0003735">
    <property type="term" value="F:structural constituent of ribosome"/>
    <property type="evidence" value="ECO:0007669"/>
    <property type="project" value="InterPro"/>
</dbReference>
<dbReference type="Proteomes" id="UP000248706">
    <property type="component" value="Unassembled WGS sequence"/>
</dbReference>
<protein>
    <recommendedName>
        <fullName evidence="6 8">Small ribosomal subunit protein uS8</fullName>
    </recommendedName>
</protein>
<comment type="caution">
    <text evidence="10">The sequence shown here is derived from an EMBL/GenBank/DDBJ whole genome shotgun (WGS) entry which is preliminary data.</text>
</comment>
<dbReference type="NCBIfam" id="NF001109">
    <property type="entry name" value="PRK00136.1"/>
    <property type="match status" value="1"/>
</dbReference>
<dbReference type="Pfam" id="PF00410">
    <property type="entry name" value="Ribosomal_S8"/>
    <property type="match status" value="1"/>
</dbReference>
<evidence type="ECO:0000256" key="2">
    <source>
        <dbReference type="ARBA" id="ARBA00022730"/>
    </source>
</evidence>
<dbReference type="FunFam" id="3.30.1490.10:FF:000001">
    <property type="entry name" value="30S ribosomal protein S8"/>
    <property type="match status" value="1"/>
</dbReference>
<comment type="subunit">
    <text evidence="7 8">Part of the 30S ribosomal subunit. Contacts proteins S5 and S12.</text>
</comment>
<evidence type="ECO:0000313" key="11">
    <source>
        <dbReference type="Proteomes" id="UP000248706"/>
    </source>
</evidence>
<proteinExistence type="inferred from homology"/>
<sequence length="131" mass="14660">MNMTDPIADMLTRIRNAIIARHTRVSIPASKMKLAIARVLKEEGYIKDIEVIKDNPQGTIRITLRYVDKKPVLSQLERVSKPGRRVYTKRKDIPLVRGGLGVAILSTPKGVMTGRKAYQLGLGGEVICHVW</sequence>
<evidence type="ECO:0000256" key="9">
    <source>
        <dbReference type="RuleBase" id="RU003660"/>
    </source>
</evidence>
<evidence type="ECO:0000256" key="1">
    <source>
        <dbReference type="ARBA" id="ARBA00006471"/>
    </source>
</evidence>
<keyword evidence="3 8" id="KW-0694">RNA-binding</keyword>
<keyword evidence="2 8" id="KW-0699">rRNA-binding</keyword>
<dbReference type="FunFam" id="3.30.1370.30:FF:000002">
    <property type="entry name" value="30S ribosomal protein S8"/>
    <property type="match status" value="1"/>
</dbReference>
<dbReference type="HAMAP" id="MF_01302_B">
    <property type="entry name" value="Ribosomal_uS8_B"/>
    <property type="match status" value="1"/>
</dbReference>
<gene>
    <name evidence="8" type="primary">rpsH</name>
    <name evidence="10" type="ORF">A4R35_17305</name>
</gene>